<dbReference type="PROSITE" id="PS51257">
    <property type="entry name" value="PROKAR_LIPOPROTEIN"/>
    <property type="match status" value="1"/>
</dbReference>
<dbReference type="Pfam" id="PF12790">
    <property type="entry name" value="T6SS-SciN"/>
    <property type="match status" value="1"/>
</dbReference>
<dbReference type="PANTHER" id="PTHR37625:SF4">
    <property type="entry name" value="OUTER MEMBRANE LIPOPROTEIN"/>
    <property type="match status" value="1"/>
</dbReference>
<comment type="caution">
    <text evidence="2">The sequence shown here is derived from an EMBL/GenBank/DDBJ whole genome shotgun (WGS) entry which is preliminary data.</text>
</comment>
<evidence type="ECO:0000313" key="3">
    <source>
        <dbReference type="Proteomes" id="UP000622638"/>
    </source>
</evidence>
<proteinExistence type="predicted"/>
<keyword evidence="2" id="KW-0449">Lipoprotein</keyword>
<dbReference type="Proteomes" id="UP000622638">
    <property type="component" value="Unassembled WGS sequence"/>
</dbReference>
<keyword evidence="3" id="KW-1185">Reference proteome</keyword>
<sequence>MRRIAPCPPLRRTATLAALAAMLAAALAGCGTGASIAGAVLQIAGIQRPPELPDAQKPPRTVSIRLHAAPTLNGGDKGPPLALVARIYALRQAEAFERASYAGFTNAHTERELLGADLLEVKEVLLIPGQRYEVKEKFSREAGYIGVVALFRGPDGQRWRAAFPAADAEKAGITIGLSGCAMAVGEGTPARQRQVGRPLAEARCT</sequence>
<organism evidence="2 3">
    <name type="scientific">Pseudoduganella buxea</name>
    <dbReference type="NCBI Taxonomy" id="1949069"/>
    <lineage>
        <taxon>Bacteria</taxon>
        <taxon>Pseudomonadati</taxon>
        <taxon>Pseudomonadota</taxon>
        <taxon>Betaproteobacteria</taxon>
        <taxon>Burkholderiales</taxon>
        <taxon>Oxalobacteraceae</taxon>
        <taxon>Telluria group</taxon>
        <taxon>Pseudoduganella</taxon>
    </lineage>
</organism>
<dbReference type="Gene3D" id="2.60.40.4150">
    <property type="entry name" value="Type VI secretion system, lipoprotein SciN"/>
    <property type="match status" value="1"/>
</dbReference>
<dbReference type="EMBL" id="BMKG01000001">
    <property type="protein sequence ID" value="GGB84099.1"/>
    <property type="molecule type" value="Genomic_DNA"/>
</dbReference>
<dbReference type="PANTHER" id="PTHR37625">
    <property type="entry name" value="OUTER MEMBRANE LIPOPROTEIN-RELATED"/>
    <property type="match status" value="1"/>
</dbReference>
<feature type="signal peptide" evidence="1">
    <location>
        <begin position="1"/>
        <end position="28"/>
    </location>
</feature>
<evidence type="ECO:0000313" key="2">
    <source>
        <dbReference type="EMBL" id="GGB84099.1"/>
    </source>
</evidence>
<dbReference type="RefSeq" id="WP_170300246.1">
    <property type="nucleotide sequence ID" value="NZ_BMKG01000001.1"/>
</dbReference>
<dbReference type="InterPro" id="IPR017734">
    <property type="entry name" value="T6SS_SciN"/>
</dbReference>
<name>A0ABQ1K4D5_9BURK</name>
<gene>
    <name evidence="2" type="ORF">GCM10011572_02530</name>
</gene>
<keyword evidence="1" id="KW-0732">Signal</keyword>
<dbReference type="InterPro" id="IPR038706">
    <property type="entry name" value="Type_VI_SciN-like_sf"/>
</dbReference>
<reference evidence="3" key="1">
    <citation type="journal article" date="2019" name="Int. J. Syst. Evol. Microbiol.">
        <title>The Global Catalogue of Microorganisms (GCM) 10K type strain sequencing project: providing services to taxonomists for standard genome sequencing and annotation.</title>
        <authorList>
            <consortium name="The Broad Institute Genomics Platform"/>
            <consortium name="The Broad Institute Genome Sequencing Center for Infectious Disease"/>
            <person name="Wu L."/>
            <person name="Ma J."/>
        </authorList>
    </citation>
    <scope>NUCLEOTIDE SEQUENCE [LARGE SCALE GENOMIC DNA]</scope>
    <source>
        <strain evidence="3">CGMCC 1.15931</strain>
    </source>
</reference>
<evidence type="ECO:0000256" key="1">
    <source>
        <dbReference type="SAM" id="SignalP"/>
    </source>
</evidence>
<accession>A0ABQ1K4D5</accession>
<dbReference type="NCBIfam" id="TIGR03352">
    <property type="entry name" value="VI_chp_3"/>
    <property type="match status" value="1"/>
</dbReference>
<feature type="chain" id="PRO_5047085293" evidence="1">
    <location>
        <begin position="29"/>
        <end position="205"/>
    </location>
</feature>
<protein>
    <submittedName>
        <fullName evidence="2">Type VI secretion system-associated lipoprotein</fullName>
    </submittedName>
</protein>